<protein>
    <recommendedName>
        <fullName evidence="1">General stress protein FMN-binding split barrel domain-containing protein</fullName>
    </recommendedName>
</protein>
<name>A0A8H7DBL8_9AGAR</name>
<dbReference type="InterPro" id="IPR052917">
    <property type="entry name" value="Stress-Dev_Protein"/>
</dbReference>
<evidence type="ECO:0000313" key="2">
    <source>
        <dbReference type="EMBL" id="KAF7368470.1"/>
    </source>
</evidence>
<dbReference type="AlphaFoldDB" id="A0A8H7DBL8"/>
<comment type="caution">
    <text evidence="2">The sequence shown here is derived from an EMBL/GenBank/DDBJ whole genome shotgun (WGS) entry which is preliminary data.</text>
</comment>
<organism evidence="2 3">
    <name type="scientific">Mycena venus</name>
    <dbReference type="NCBI Taxonomy" id="2733690"/>
    <lineage>
        <taxon>Eukaryota</taxon>
        <taxon>Fungi</taxon>
        <taxon>Dikarya</taxon>
        <taxon>Basidiomycota</taxon>
        <taxon>Agaricomycotina</taxon>
        <taxon>Agaricomycetes</taxon>
        <taxon>Agaricomycetidae</taxon>
        <taxon>Agaricales</taxon>
        <taxon>Marasmiineae</taxon>
        <taxon>Mycenaceae</taxon>
        <taxon>Mycena</taxon>
    </lineage>
</organism>
<sequence>MSSSAFPTLPYAAPTEKKALTLQEKIAGLHEILKSAKIGMLATRGADGHVHSRAMIPCSQFSDTQLTLVFIANNTSAKFSEIKHDAHVNVSFCDSKTNSWASYSGIAKASQDKEIIRKHFSLASMSPYFGDLKDGVHKGDAEDPRVSIIEVVPSEIRYWVTYSNSHLGLPNVSPRALILGITSIQTEASGGELVTISSEDIRLAQRLSA</sequence>
<dbReference type="Proteomes" id="UP000620124">
    <property type="component" value="Unassembled WGS sequence"/>
</dbReference>
<feature type="domain" description="General stress protein FMN-binding split barrel" evidence="1">
    <location>
        <begin position="25"/>
        <end position="164"/>
    </location>
</feature>
<dbReference type="Gene3D" id="2.30.110.10">
    <property type="entry name" value="Electron Transport, Fmn-binding Protein, Chain A"/>
    <property type="match status" value="1"/>
</dbReference>
<dbReference type="EMBL" id="JACAZI010000002">
    <property type="protein sequence ID" value="KAF7368470.1"/>
    <property type="molecule type" value="Genomic_DNA"/>
</dbReference>
<dbReference type="OrthoDB" id="434253at2759"/>
<accession>A0A8H7DBL8</accession>
<proteinExistence type="predicted"/>
<evidence type="ECO:0000313" key="3">
    <source>
        <dbReference type="Proteomes" id="UP000620124"/>
    </source>
</evidence>
<evidence type="ECO:0000259" key="1">
    <source>
        <dbReference type="Pfam" id="PF16242"/>
    </source>
</evidence>
<dbReference type="PANTHER" id="PTHR34818">
    <property type="entry name" value="PROTEIN BLI-3"/>
    <property type="match status" value="1"/>
</dbReference>
<dbReference type="InterPro" id="IPR038725">
    <property type="entry name" value="YdaG_split_barrel_FMN-bd"/>
</dbReference>
<dbReference type="InterPro" id="IPR012349">
    <property type="entry name" value="Split_barrel_FMN-bd"/>
</dbReference>
<dbReference type="SUPFAM" id="SSF50475">
    <property type="entry name" value="FMN-binding split barrel"/>
    <property type="match status" value="1"/>
</dbReference>
<dbReference type="Pfam" id="PF16242">
    <property type="entry name" value="Pyrid_ox_like"/>
    <property type="match status" value="1"/>
</dbReference>
<gene>
    <name evidence="2" type="ORF">MVEN_00170200</name>
</gene>
<reference evidence="2" key="1">
    <citation type="submission" date="2020-05" db="EMBL/GenBank/DDBJ databases">
        <title>Mycena genomes resolve the evolution of fungal bioluminescence.</title>
        <authorList>
            <person name="Tsai I.J."/>
        </authorList>
    </citation>
    <scope>NUCLEOTIDE SEQUENCE</scope>
    <source>
        <strain evidence="2">CCC161011</strain>
    </source>
</reference>
<keyword evidence="3" id="KW-1185">Reference proteome</keyword>
<dbReference type="PANTHER" id="PTHR34818:SF1">
    <property type="entry name" value="PROTEIN BLI-3"/>
    <property type="match status" value="1"/>
</dbReference>